<evidence type="ECO:0000256" key="6">
    <source>
        <dbReference type="ARBA" id="ARBA00023136"/>
    </source>
</evidence>
<keyword evidence="2" id="KW-0813">Transport</keyword>
<evidence type="ECO:0000256" key="1">
    <source>
        <dbReference type="ARBA" id="ARBA00004651"/>
    </source>
</evidence>
<gene>
    <name evidence="9" type="ORF">US42_C0017G0011</name>
</gene>
<dbReference type="AlphaFoldDB" id="A0A0G0GLF9"/>
<feature type="transmembrane region" description="Helical" evidence="7">
    <location>
        <begin position="264"/>
        <end position="284"/>
    </location>
</feature>
<accession>A0A0G0GLF9</accession>
<feature type="transmembrane region" description="Helical" evidence="7">
    <location>
        <begin position="144"/>
        <end position="165"/>
    </location>
</feature>
<sequence length="414" mass="46776">MPTIRHFLTHVKKYGNNHKIIYTLSLMMLFWCIYDGIITFITPIYIVQSGMSGTLMGIIVGTSSIAGALFDFIACRIFKNMFFRRVFLIMFGICLFYPLYLYEAKSFWAFIIGMAVWGVYYDLKNFGIFDIVGRFTKPAEHSSSFGVIQVFVNLGYLLSPIIAGFIVGEMVDWKPFFVSWIFLLVSGIFLIMLFFLTRQQKNSVPMACNENCKRINFLNEIHLWKKIGHLILPVLLLTLLLNLIDAFFWTVGPILAESFEGMHQFAGFFMTAYSLPTLLVGWFVGSITTKYGKKKTAMLSLLIGSLILSSLYFFQGPLQIIGVIFLASIFISLSWPAINGVYADYISETEKLENEINGLEDFFTNVGYVIGPMIAGILVDLIGNTLTFSVLGIFVAVCAFVLLLVTPKKIQIKV</sequence>
<dbReference type="GO" id="GO:0022857">
    <property type="term" value="F:transmembrane transporter activity"/>
    <property type="evidence" value="ECO:0007669"/>
    <property type="project" value="InterPro"/>
</dbReference>
<dbReference type="PANTHER" id="PTHR23517:SF3">
    <property type="entry name" value="INTEGRAL MEMBRANE TRANSPORT PROTEIN"/>
    <property type="match status" value="1"/>
</dbReference>
<feature type="domain" description="Major facilitator superfamily (MFS) profile" evidence="8">
    <location>
        <begin position="20"/>
        <end position="410"/>
    </location>
</feature>
<feature type="transmembrane region" description="Helical" evidence="7">
    <location>
        <begin position="385"/>
        <end position="405"/>
    </location>
</feature>
<evidence type="ECO:0000259" key="8">
    <source>
        <dbReference type="PROSITE" id="PS50850"/>
    </source>
</evidence>
<dbReference type="InterPro" id="IPR050171">
    <property type="entry name" value="MFS_Transporters"/>
</dbReference>
<evidence type="ECO:0000256" key="7">
    <source>
        <dbReference type="SAM" id="Phobius"/>
    </source>
</evidence>
<feature type="transmembrane region" description="Helical" evidence="7">
    <location>
        <begin position="320"/>
        <end position="342"/>
    </location>
</feature>
<evidence type="ECO:0000256" key="2">
    <source>
        <dbReference type="ARBA" id="ARBA00022448"/>
    </source>
</evidence>
<keyword evidence="4 7" id="KW-0812">Transmembrane</keyword>
<dbReference type="EMBL" id="LBSX01000017">
    <property type="protein sequence ID" value="KKQ26990.1"/>
    <property type="molecule type" value="Genomic_DNA"/>
</dbReference>
<dbReference type="PANTHER" id="PTHR23517">
    <property type="entry name" value="RESISTANCE PROTEIN MDTM, PUTATIVE-RELATED-RELATED"/>
    <property type="match status" value="1"/>
</dbReference>
<evidence type="ECO:0000313" key="9">
    <source>
        <dbReference type="EMBL" id="KKQ26990.1"/>
    </source>
</evidence>
<feature type="transmembrane region" description="Helical" evidence="7">
    <location>
        <begin position="106"/>
        <end position="123"/>
    </location>
</feature>
<feature type="transmembrane region" description="Helical" evidence="7">
    <location>
        <begin position="82"/>
        <end position="100"/>
    </location>
</feature>
<evidence type="ECO:0000256" key="4">
    <source>
        <dbReference type="ARBA" id="ARBA00022692"/>
    </source>
</evidence>
<feature type="transmembrane region" description="Helical" evidence="7">
    <location>
        <begin position="296"/>
        <end position="314"/>
    </location>
</feature>
<evidence type="ECO:0000256" key="5">
    <source>
        <dbReference type="ARBA" id="ARBA00022989"/>
    </source>
</evidence>
<keyword evidence="6 7" id="KW-0472">Membrane</keyword>
<protein>
    <submittedName>
        <fullName evidence="9">Blt protein</fullName>
    </submittedName>
</protein>
<dbReference type="Gene3D" id="1.20.1250.20">
    <property type="entry name" value="MFS general substrate transporter like domains"/>
    <property type="match status" value="2"/>
</dbReference>
<dbReference type="Proteomes" id="UP000034849">
    <property type="component" value="Unassembled WGS sequence"/>
</dbReference>
<dbReference type="Pfam" id="PF07690">
    <property type="entry name" value="MFS_1"/>
    <property type="match status" value="2"/>
</dbReference>
<dbReference type="SUPFAM" id="SSF103473">
    <property type="entry name" value="MFS general substrate transporter"/>
    <property type="match status" value="1"/>
</dbReference>
<feature type="transmembrane region" description="Helical" evidence="7">
    <location>
        <begin position="20"/>
        <end position="46"/>
    </location>
</feature>
<organism evidence="9 10">
    <name type="scientific">Candidatus Magasanikbacteria bacterium GW2011_GWC2_37_14</name>
    <dbReference type="NCBI Taxonomy" id="1619046"/>
    <lineage>
        <taxon>Bacteria</taxon>
        <taxon>Candidatus Magasanikiibacteriota</taxon>
    </lineage>
</organism>
<feature type="transmembrane region" description="Helical" evidence="7">
    <location>
        <begin position="230"/>
        <end position="252"/>
    </location>
</feature>
<dbReference type="InterPro" id="IPR020846">
    <property type="entry name" value="MFS_dom"/>
</dbReference>
<name>A0A0G0GLF9_9BACT</name>
<dbReference type="PROSITE" id="PS50850">
    <property type="entry name" value="MFS"/>
    <property type="match status" value="1"/>
</dbReference>
<dbReference type="GO" id="GO:0005886">
    <property type="term" value="C:plasma membrane"/>
    <property type="evidence" value="ECO:0007669"/>
    <property type="project" value="UniProtKB-SubCell"/>
</dbReference>
<reference evidence="9 10" key="1">
    <citation type="journal article" date="2015" name="Nature">
        <title>rRNA introns, odd ribosomes, and small enigmatic genomes across a large radiation of phyla.</title>
        <authorList>
            <person name="Brown C.T."/>
            <person name="Hug L.A."/>
            <person name="Thomas B.C."/>
            <person name="Sharon I."/>
            <person name="Castelle C.J."/>
            <person name="Singh A."/>
            <person name="Wilkins M.J."/>
            <person name="Williams K.H."/>
            <person name="Banfield J.F."/>
        </authorList>
    </citation>
    <scope>NUCLEOTIDE SEQUENCE [LARGE SCALE GENOMIC DNA]</scope>
</reference>
<dbReference type="InterPro" id="IPR036259">
    <property type="entry name" value="MFS_trans_sf"/>
</dbReference>
<proteinExistence type="predicted"/>
<keyword evidence="3" id="KW-1003">Cell membrane</keyword>
<comment type="subcellular location">
    <subcellularLocation>
        <location evidence="1">Cell membrane</location>
        <topology evidence="1">Multi-pass membrane protein</topology>
    </subcellularLocation>
</comment>
<feature type="transmembrane region" description="Helical" evidence="7">
    <location>
        <begin position="362"/>
        <end position="379"/>
    </location>
</feature>
<dbReference type="STRING" id="1619046.US42_C0017G0011"/>
<feature type="transmembrane region" description="Helical" evidence="7">
    <location>
        <begin position="177"/>
        <end position="196"/>
    </location>
</feature>
<evidence type="ECO:0000313" key="10">
    <source>
        <dbReference type="Proteomes" id="UP000034849"/>
    </source>
</evidence>
<comment type="caution">
    <text evidence="9">The sequence shown here is derived from an EMBL/GenBank/DDBJ whole genome shotgun (WGS) entry which is preliminary data.</text>
</comment>
<dbReference type="InterPro" id="IPR011701">
    <property type="entry name" value="MFS"/>
</dbReference>
<evidence type="ECO:0000256" key="3">
    <source>
        <dbReference type="ARBA" id="ARBA00022475"/>
    </source>
</evidence>
<keyword evidence="5 7" id="KW-1133">Transmembrane helix</keyword>
<feature type="transmembrane region" description="Helical" evidence="7">
    <location>
        <begin position="52"/>
        <end position="70"/>
    </location>
</feature>